<dbReference type="GO" id="GO:0016020">
    <property type="term" value="C:membrane"/>
    <property type="evidence" value="ECO:0007669"/>
    <property type="project" value="UniProtKB-SubCell"/>
</dbReference>
<feature type="transmembrane region" description="Helical" evidence="5">
    <location>
        <begin position="111"/>
        <end position="134"/>
    </location>
</feature>
<evidence type="ECO:0000256" key="2">
    <source>
        <dbReference type="ARBA" id="ARBA00022692"/>
    </source>
</evidence>
<comment type="caution">
    <text evidence="7">The sequence shown here is derived from an EMBL/GenBank/DDBJ whole genome shotgun (WGS) entry which is preliminary data.</text>
</comment>
<comment type="subcellular location">
    <subcellularLocation>
        <location evidence="1">Membrane</location>
    </subcellularLocation>
</comment>
<organism evidence="7 8">
    <name type="scientific">Mixia osmundae (strain CBS 9802 / IAM 14324 / JCM 22182 / KY 12970)</name>
    <dbReference type="NCBI Taxonomy" id="764103"/>
    <lineage>
        <taxon>Eukaryota</taxon>
        <taxon>Fungi</taxon>
        <taxon>Dikarya</taxon>
        <taxon>Basidiomycota</taxon>
        <taxon>Pucciniomycotina</taxon>
        <taxon>Mixiomycetes</taxon>
        <taxon>Mixiales</taxon>
        <taxon>Mixiaceae</taxon>
        <taxon>Mixia</taxon>
    </lineage>
</organism>
<gene>
    <name evidence="7" type="primary">Mo00833</name>
    <name evidence="7" type="ORF">E5Q_00833</name>
</gene>
<name>G7DUC5_MIXOS</name>
<dbReference type="GO" id="GO:0008610">
    <property type="term" value="P:lipid biosynthetic process"/>
    <property type="evidence" value="ECO:0007669"/>
    <property type="project" value="InterPro"/>
</dbReference>
<dbReference type="STRING" id="764103.G7DUC5"/>
<dbReference type="PANTHER" id="PTHR11863">
    <property type="entry name" value="STEROL DESATURASE"/>
    <property type="match status" value="1"/>
</dbReference>
<dbReference type="InterPro" id="IPR050307">
    <property type="entry name" value="Sterol_Desaturase_Related"/>
</dbReference>
<keyword evidence="4 5" id="KW-0472">Membrane</keyword>
<evidence type="ECO:0000256" key="1">
    <source>
        <dbReference type="ARBA" id="ARBA00004370"/>
    </source>
</evidence>
<dbReference type="AlphaFoldDB" id="G7DUC5"/>
<feature type="transmembrane region" description="Helical" evidence="5">
    <location>
        <begin position="165"/>
        <end position="183"/>
    </location>
</feature>
<keyword evidence="3 5" id="KW-1133">Transmembrane helix</keyword>
<protein>
    <recommendedName>
        <fullName evidence="6">Fatty acid hydroxylase domain-containing protein</fullName>
    </recommendedName>
</protein>
<dbReference type="OMA" id="ACHEVPW"/>
<evidence type="ECO:0000259" key="6">
    <source>
        <dbReference type="Pfam" id="PF04116"/>
    </source>
</evidence>
<dbReference type="eggNOG" id="ENOG502SEYJ">
    <property type="taxonomic scope" value="Eukaryota"/>
</dbReference>
<accession>G7DUC5</accession>
<evidence type="ECO:0000313" key="8">
    <source>
        <dbReference type="Proteomes" id="UP000009131"/>
    </source>
</evidence>
<evidence type="ECO:0000256" key="5">
    <source>
        <dbReference type="SAM" id="Phobius"/>
    </source>
</evidence>
<keyword evidence="2 5" id="KW-0812">Transmembrane</keyword>
<reference evidence="7 8" key="1">
    <citation type="journal article" date="2011" name="J. Gen. Appl. Microbiol.">
        <title>Draft genome sequencing of the enigmatic basidiomycete Mixia osmundae.</title>
        <authorList>
            <person name="Nishida H."/>
            <person name="Nagatsuka Y."/>
            <person name="Sugiyama J."/>
        </authorList>
    </citation>
    <scope>NUCLEOTIDE SEQUENCE [LARGE SCALE GENOMIC DNA]</scope>
    <source>
        <strain evidence="8">CBS 9802 / IAM 14324 / JCM 22182 / KY 12970</strain>
    </source>
</reference>
<proteinExistence type="predicted"/>
<sequence>MNSTAHAKQTASEVVPETVSTHFSAEDAAKRNAVERRAPHTWEQRVNEIGGLRGLVLRVGLGPPEMYAKSTKWADQPVPVVNNISEHIFVWKFIIPPMLMQWISYKVFPDLHWHPVAAFVPYAFFFILLAALTIKRFHNYMLEYGTFDQENRGRDHISDKRHMRLATGAVIFLIFRVVGLFAYSYDRTVAPTLSVWLPLKIFAFEVILDYAFYCYHRSCHQVKWLWNIHSGHHAAKHPTPVQAIQADSFQEVIELFIVPTIAYLSTGFDFFDLWPISCVLIFTEIYGHSGVRVYFPTLASSFLWWWGGELCVEDHDLHHRYGRSGQSYGKQTRVWDSIFGTCAEREDTEEYAIIGPKRVKKQKVA</sequence>
<dbReference type="InterPro" id="IPR006694">
    <property type="entry name" value="Fatty_acid_hydroxylase"/>
</dbReference>
<feature type="transmembrane region" description="Helical" evidence="5">
    <location>
        <begin position="88"/>
        <end position="105"/>
    </location>
</feature>
<feature type="transmembrane region" description="Helical" evidence="5">
    <location>
        <begin position="195"/>
        <end position="215"/>
    </location>
</feature>
<evidence type="ECO:0000256" key="4">
    <source>
        <dbReference type="ARBA" id="ARBA00023136"/>
    </source>
</evidence>
<keyword evidence="8" id="KW-1185">Reference proteome</keyword>
<dbReference type="OrthoDB" id="6354873at2759"/>
<dbReference type="GO" id="GO:0005506">
    <property type="term" value="F:iron ion binding"/>
    <property type="evidence" value="ECO:0007669"/>
    <property type="project" value="InterPro"/>
</dbReference>
<dbReference type="InParanoid" id="G7DUC5"/>
<dbReference type="EMBL" id="BABT02000028">
    <property type="protein sequence ID" value="GAA94185.1"/>
    <property type="molecule type" value="Genomic_DNA"/>
</dbReference>
<dbReference type="GO" id="GO:0016491">
    <property type="term" value="F:oxidoreductase activity"/>
    <property type="evidence" value="ECO:0007669"/>
    <property type="project" value="InterPro"/>
</dbReference>
<reference evidence="7 8" key="2">
    <citation type="journal article" date="2012" name="Open Biol.">
        <title>Characteristics of nucleosomes and linker DNA regions on the genome of the basidiomycete Mixia osmundae revealed by mono- and dinucleosome mapping.</title>
        <authorList>
            <person name="Nishida H."/>
            <person name="Kondo S."/>
            <person name="Matsumoto T."/>
            <person name="Suzuki Y."/>
            <person name="Yoshikawa H."/>
            <person name="Taylor T.D."/>
            <person name="Sugiyama J."/>
        </authorList>
    </citation>
    <scope>NUCLEOTIDE SEQUENCE [LARGE SCALE GENOMIC DNA]</scope>
    <source>
        <strain evidence="8">CBS 9802 / IAM 14324 / JCM 22182 / KY 12970</strain>
    </source>
</reference>
<evidence type="ECO:0000256" key="3">
    <source>
        <dbReference type="ARBA" id="ARBA00022989"/>
    </source>
</evidence>
<dbReference type="Pfam" id="PF04116">
    <property type="entry name" value="FA_hydroxylase"/>
    <property type="match status" value="1"/>
</dbReference>
<dbReference type="RefSeq" id="XP_014569619.1">
    <property type="nucleotide sequence ID" value="XM_014714133.1"/>
</dbReference>
<dbReference type="HOGENOM" id="CLU_041178_1_0_1"/>
<evidence type="ECO:0000313" key="7">
    <source>
        <dbReference type="EMBL" id="GAA94185.1"/>
    </source>
</evidence>
<dbReference type="Proteomes" id="UP000009131">
    <property type="component" value="Unassembled WGS sequence"/>
</dbReference>
<feature type="domain" description="Fatty acid hydroxylase" evidence="6">
    <location>
        <begin position="205"/>
        <end position="341"/>
    </location>
</feature>